<dbReference type="PRINTS" id="PR01036">
    <property type="entry name" value="TCRTETB"/>
</dbReference>
<dbReference type="PANTHER" id="PTHR23501">
    <property type="entry name" value="MAJOR FACILITATOR SUPERFAMILY"/>
    <property type="match status" value="1"/>
</dbReference>
<keyword evidence="10" id="KW-1185">Reference proteome</keyword>
<comment type="subcellular location">
    <subcellularLocation>
        <location evidence="1">Cell membrane</location>
        <topology evidence="1">Multi-pass membrane protein</topology>
    </subcellularLocation>
</comment>
<dbReference type="PANTHER" id="PTHR23501:SF191">
    <property type="entry name" value="VACUOLAR BASIC AMINO ACID TRANSPORTER 4"/>
    <property type="match status" value="1"/>
</dbReference>
<dbReference type="Gene3D" id="1.20.1250.20">
    <property type="entry name" value="MFS general substrate transporter like domains"/>
    <property type="match status" value="1"/>
</dbReference>
<feature type="transmembrane region" description="Helical" evidence="7">
    <location>
        <begin position="283"/>
        <end position="301"/>
    </location>
</feature>
<keyword evidence="3 7" id="KW-0812">Transmembrane</keyword>
<dbReference type="PROSITE" id="PS50850">
    <property type="entry name" value="MFS"/>
    <property type="match status" value="1"/>
</dbReference>
<evidence type="ECO:0000256" key="7">
    <source>
        <dbReference type="SAM" id="Phobius"/>
    </source>
</evidence>
<evidence type="ECO:0000256" key="4">
    <source>
        <dbReference type="ARBA" id="ARBA00022989"/>
    </source>
</evidence>
<evidence type="ECO:0000256" key="6">
    <source>
        <dbReference type="SAM" id="MobiDB-lite"/>
    </source>
</evidence>
<keyword evidence="4 7" id="KW-1133">Transmembrane helix</keyword>
<feature type="region of interest" description="Disordered" evidence="6">
    <location>
        <begin position="1"/>
        <end position="84"/>
    </location>
</feature>
<dbReference type="Gene3D" id="1.20.1720.10">
    <property type="entry name" value="Multidrug resistance protein D"/>
    <property type="match status" value="1"/>
</dbReference>
<evidence type="ECO:0000256" key="2">
    <source>
        <dbReference type="ARBA" id="ARBA00022448"/>
    </source>
</evidence>
<feature type="compositionally biased region" description="Low complexity" evidence="6">
    <location>
        <begin position="13"/>
        <end position="70"/>
    </location>
</feature>
<evidence type="ECO:0000256" key="1">
    <source>
        <dbReference type="ARBA" id="ARBA00004651"/>
    </source>
</evidence>
<evidence type="ECO:0000313" key="10">
    <source>
        <dbReference type="Proteomes" id="UP001304683"/>
    </source>
</evidence>
<feature type="transmembrane region" description="Helical" evidence="7">
    <location>
        <begin position="483"/>
        <end position="504"/>
    </location>
</feature>
<dbReference type="SUPFAM" id="SSF103473">
    <property type="entry name" value="MFS general substrate transporter"/>
    <property type="match status" value="1"/>
</dbReference>
<feature type="transmembrane region" description="Helical" evidence="7">
    <location>
        <begin position="379"/>
        <end position="399"/>
    </location>
</feature>
<proteinExistence type="predicted"/>
<evidence type="ECO:0000256" key="3">
    <source>
        <dbReference type="ARBA" id="ARBA00022692"/>
    </source>
</evidence>
<feature type="transmembrane region" description="Helical" evidence="7">
    <location>
        <begin position="252"/>
        <end position="271"/>
    </location>
</feature>
<dbReference type="EMBL" id="CP132508">
    <property type="protein sequence ID" value="WPD19555.1"/>
    <property type="molecule type" value="Genomic_DNA"/>
</dbReference>
<dbReference type="InterPro" id="IPR020846">
    <property type="entry name" value="MFS_dom"/>
</dbReference>
<feature type="domain" description="Major facilitator superfamily (MFS) profile" evidence="8">
    <location>
        <begin position="97"/>
        <end position="577"/>
    </location>
</feature>
<dbReference type="Proteomes" id="UP001304683">
    <property type="component" value="Chromosome"/>
</dbReference>
<accession>A0ABZ0QPY9</accession>
<dbReference type="RefSeq" id="WP_318751062.1">
    <property type="nucleotide sequence ID" value="NZ_CP132508.1"/>
</dbReference>
<gene>
    <name evidence="9" type="ORF">Q5761_02465</name>
</gene>
<feature type="transmembrane region" description="Helical" evidence="7">
    <location>
        <begin position="195"/>
        <end position="214"/>
    </location>
</feature>
<feature type="transmembrane region" description="Helical" evidence="7">
    <location>
        <begin position="96"/>
        <end position="119"/>
    </location>
</feature>
<feature type="transmembrane region" description="Helical" evidence="7">
    <location>
        <begin position="551"/>
        <end position="570"/>
    </location>
</feature>
<dbReference type="CDD" id="cd17502">
    <property type="entry name" value="MFS_Azr1_MDR_like"/>
    <property type="match status" value="1"/>
</dbReference>
<reference evidence="9 10" key="1">
    <citation type="submission" date="2023-08" db="EMBL/GenBank/DDBJ databases">
        <title>Genome sequence of Thermaerobacter compostii strain Ins1, a spore-forming filamentous bacterium isolated from a deep geothermal reservoir.</title>
        <authorList>
            <person name="Bregnard D."/>
            <person name="Gonzalez D."/>
            <person name="Junier P."/>
        </authorList>
    </citation>
    <scope>NUCLEOTIDE SEQUENCE [LARGE SCALE GENOMIC DNA]</scope>
    <source>
        <strain evidence="9 10">Ins1</strain>
    </source>
</reference>
<keyword evidence="2" id="KW-0813">Transport</keyword>
<evidence type="ECO:0000313" key="9">
    <source>
        <dbReference type="EMBL" id="WPD19555.1"/>
    </source>
</evidence>
<dbReference type="InterPro" id="IPR036259">
    <property type="entry name" value="MFS_trans_sf"/>
</dbReference>
<organism evidence="9 10">
    <name type="scientific">Thermaerobacter composti</name>
    <dbReference type="NCBI Taxonomy" id="554949"/>
    <lineage>
        <taxon>Bacteria</taxon>
        <taxon>Bacillati</taxon>
        <taxon>Bacillota</taxon>
        <taxon>Clostridia</taxon>
        <taxon>Eubacteriales</taxon>
        <taxon>Clostridiales Family XVII. Incertae Sedis</taxon>
        <taxon>Thermaerobacter</taxon>
    </lineage>
</organism>
<feature type="transmembrane region" description="Helical" evidence="7">
    <location>
        <begin position="162"/>
        <end position="183"/>
    </location>
</feature>
<dbReference type="InterPro" id="IPR011701">
    <property type="entry name" value="MFS"/>
</dbReference>
<feature type="transmembrane region" description="Helical" evidence="7">
    <location>
        <begin position="307"/>
        <end position="329"/>
    </location>
</feature>
<sequence>MKERRRHPGCGAGAVSPAAARPATRAGLSGPGAVADPAAPDGDRSGAAGPAGPRAGDPAASAARGAGSPPRGEPAEGPSRHLAASSAVAGSSPKGWILAALMLAMFMAAIEGTIVATAIPSIVADLGGFSRFSWVISAFMLTSAASVPIYGKLADLFGRKPVFLAGAGLFLLGSALCGTAATIEQLVAFRALQGLGAGAVQPITMTIVGDLYRLEERARVQGYLSSVWGISAVVGPAAGGLLVQYAGWPWVFYINLPIGLLAMAGIALFLHEPPRHGRVSVDLAGSLWMVVAVSALLVQLVEGGSAWPWLSGTTAALLAVSLAAGWLFVRQERRAPDPLLPLELLGRPVLRAGNLGGLVGGVVLIGLSSTVPTFVQGVLGHAPVVAGFAVATLSIGWPLASSLSGRLMLRWGFRGTATAGALFGVAGVAVLFLADAGASPWQVAAGCFLVGVSMGLTMTTYIVSIQESVPRHERGVATGSQAFARMLGSAVGAALLGGVINARLEGALMQAGHPELARLGADAGNWLLDASRRATLDPAALAALRQALADAFHAAMAVVMLLALGVLPIVRSLPRSVEPAGAAPVDAGEAGGA</sequence>
<protein>
    <submittedName>
        <fullName evidence="9">MDR family MFS transporter</fullName>
    </submittedName>
</protein>
<feature type="transmembrane region" description="Helical" evidence="7">
    <location>
        <begin position="349"/>
        <end position="367"/>
    </location>
</feature>
<name>A0ABZ0QPY9_9FIRM</name>
<feature type="transmembrane region" description="Helical" evidence="7">
    <location>
        <begin position="131"/>
        <end position="150"/>
    </location>
</feature>
<evidence type="ECO:0000256" key="5">
    <source>
        <dbReference type="ARBA" id="ARBA00023136"/>
    </source>
</evidence>
<feature type="transmembrane region" description="Helical" evidence="7">
    <location>
        <begin position="411"/>
        <end position="434"/>
    </location>
</feature>
<feature type="transmembrane region" description="Helical" evidence="7">
    <location>
        <begin position="226"/>
        <end position="246"/>
    </location>
</feature>
<evidence type="ECO:0000259" key="8">
    <source>
        <dbReference type="PROSITE" id="PS50850"/>
    </source>
</evidence>
<dbReference type="Pfam" id="PF07690">
    <property type="entry name" value="MFS_1"/>
    <property type="match status" value="1"/>
</dbReference>
<keyword evidence="5 7" id="KW-0472">Membrane</keyword>
<feature type="transmembrane region" description="Helical" evidence="7">
    <location>
        <begin position="440"/>
        <end position="463"/>
    </location>
</feature>